<reference evidence="9 10" key="1">
    <citation type="submission" date="2020-04" db="EMBL/GenBank/DDBJ databases">
        <authorList>
            <person name="Zheng R.K."/>
            <person name="Sun C.M."/>
        </authorList>
    </citation>
    <scope>NUCLEOTIDE SEQUENCE [LARGE SCALE GENOMIC DNA]</scope>
    <source>
        <strain evidence="10">zrk29</strain>
    </source>
</reference>
<evidence type="ECO:0000259" key="8">
    <source>
        <dbReference type="Pfam" id="PF00892"/>
    </source>
</evidence>
<evidence type="ECO:0000256" key="3">
    <source>
        <dbReference type="ARBA" id="ARBA00022475"/>
    </source>
</evidence>
<accession>A0A7L6N7G0</accession>
<feature type="transmembrane region" description="Helical" evidence="7">
    <location>
        <begin position="145"/>
        <end position="167"/>
    </location>
</feature>
<dbReference type="InterPro" id="IPR051258">
    <property type="entry name" value="Diverse_Substrate_Transporter"/>
</dbReference>
<proteinExistence type="inferred from homology"/>
<gene>
    <name evidence="9" type="ORF">HF295_06290</name>
</gene>
<name>A0A7L6N7G0_9MOLU</name>
<dbReference type="SUPFAM" id="SSF103481">
    <property type="entry name" value="Multidrug resistance efflux transporter EmrE"/>
    <property type="match status" value="2"/>
</dbReference>
<keyword evidence="6 7" id="KW-0472">Membrane</keyword>
<evidence type="ECO:0000313" key="10">
    <source>
        <dbReference type="Proteomes" id="UP000512167"/>
    </source>
</evidence>
<dbReference type="AlphaFoldDB" id="A0A7L6N7G0"/>
<evidence type="ECO:0000256" key="6">
    <source>
        <dbReference type="ARBA" id="ARBA00023136"/>
    </source>
</evidence>
<dbReference type="InterPro" id="IPR037185">
    <property type="entry name" value="EmrE-like"/>
</dbReference>
<dbReference type="PANTHER" id="PTHR42920:SF5">
    <property type="entry name" value="EAMA DOMAIN-CONTAINING PROTEIN"/>
    <property type="match status" value="1"/>
</dbReference>
<evidence type="ECO:0000256" key="7">
    <source>
        <dbReference type="SAM" id="Phobius"/>
    </source>
</evidence>
<dbReference type="KEGG" id="tbk:HF295_06290"/>
<protein>
    <submittedName>
        <fullName evidence="9">DMT family transporter</fullName>
    </submittedName>
</protein>
<feature type="domain" description="EamA" evidence="8">
    <location>
        <begin position="148"/>
        <end position="285"/>
    </location>
</feature>
<feature type="domain" description="EamA" evidence="8">
    <location>
        <begin position="8"/>
        <end position="136"/>
    </location>
</feature>
<feature type="transmembrane region" description="Helical" evidence="7">
    <location>
        <begin position="92"/>
        <end position="112"/>
    </location>
</feature>
<feature type="transmembrane region" description="Helical" evidence="7">
    <location>
        <begin position="270"/>
        <end position="294"/>
    </location>
</feature>
<comment type="similarity">
    <text evidence="2">Belongs to the EamA transporter family.</text>
</comment>
<evidence type="ECO:0000256" key="5">
    <source>
        <dbReference type="ARBA" id="ARBA00022989"/>
    </source>
</evidence>
<keyword evidence="3" id="KW-1003">Cell membrane</keyword>
<feature type="transmembrane region" description="Helical" evidence="7">
    <location>
        <begin position="119"/>
        <end position="139"/>
    </location>
</feature>
<keyword evidence="5 7" id="KW-1133">Transmembrane helix</keyword>
<dbReference type="EMBL" id="CP051151">
    <property type="protein sequence ID" value="QLY40479.1"/>
    <property type="molecule type" value="Genomic_DNA"/>
</dbReference>
<organism evidence="9 10">
    <name type="scientific">Hujiaoplasma nucleasis</name>
    <dbReference type="NCBI Taxonomy" id="2725268"/>
    <lineage>
        <taxon>Bacteria</taxon>
        <taxon>Bacillati</taxon>
        <taxon>Mycoplasmatota</taxon>
        <taxon>Mollicutes</taxon>
        <taxon>Candidatus Izemoplasmatales</taxon>
        <taxon>Hujiaoplasmataceae</taxon>
        <taxon>Hujiaoplasma</taxon>
    </lineage>
</organism>
<comment type="subcellular location">
    <subcellularLocation>
        <location evidence="1">Cell membrane</location>
        <topology evidence="1">Multi-pass membrane protein</topology>
    </subcellularLocation>
</comment>
<dbReference type="Pfam" id="PF00892">
    <property type="entry name" value="EamA"/>
    <property type="match status" value="2"/>
</dbReference>
<dbReference type="PANTHER" id="PTHR42920">
    <property type="entry name" value="OS03G0707200 PROTEIN-RELATED"/>
    <property type="match status" value="1"/>
</dbReference>
<feature type="transmembrane region" description="Helical" evidence="7">
    <location>
        <begin position="39"/>
        <end position="57"/>
    </location>
</feature>
<feature type="transmembrane region" description="Helical" evidence="7">
    <location>
        <begin position="212"/>
        <end position="233"/>
    </location>
</feature>
<dbReference type="RefSeq" id="WP_312031317.1">
    <property type="nucleotide sequence ID" value="NZ_CP051151.1"/>
</dbReference>
<sequence length="305" mass="34444">MNRNTARIILLTAGVIWGFGFVANKYIIDSGWDDSQLLFVRFFSATASIFLIFFKRIIKTDRDTLEKGLFLGIFLFLGFFFQTWGLEETTPSKNALITAGYIIVLPLIIYLFERKFVGYKSYIAGFLTFSGIVIISVDFQKWGSGLNIGDVLTFIGAIFWGIHLYLLGKTAKKKDPITLMAFQLLTVSILSYIAMMIKAGHPRVDFNDWDSLKIFLSGLAIGFFASFIGFVFQSIGQKYTHASEAAVLISTESVFGPIFSIIFYNELFSMKLVFGMAFVFMGILLSEIDVVQVFKNYKSKFISRS</sequence>
<evidence type="ECO:0000313" key="9">
    <source>
        <dbReference type="EMBL" id="QLY40479.1"/>
    </source>
</evidence>
<feature type="transmembrane region" description="Helical" evidence="7">
    <location>
        <begin position="245"/>
        <end position="264"/>
    </location>
</feature>
<feature type="transmembrane region" description="Helical" evidence="7">
    <location>
        <begin position="179"/>
        <end position="200"/>
    </location>
</feature>
<evidence type="ECO:0000256" key="1">
    <source>
        <dbReference type="ARBA" id="ARBA00004651"/>
    </source>
</evidence>
<evidence type="ECO:0000256" key="4">
    <source>
        <dbReference type="ARBA" id="ARBA00022692"/>
    </source>
</evidence>
<feature type="transmembrane region" description="Helical" evidence="7">
    <location>
        <begin position="7"/>
        <end position="27"/>
    </location>
</feature>
<evidence type="ECO:0000256" key="2">
    <source>
        <dbReference type="ARBA" id="ARBA00007362"/>
    </source>
</evidence>
<keyword evidence="10" id="KW-1185">Reference proteome</keyword>
<feature type="transmembrane region" description="Helical" evidence="7">
    <location>
        <begin position="69"/>
        <end position="86"/>
    </location>
</feature>
<dbReference type="GO" id="GO:0005886">
    <property type="term" value="C:plasma membrane"/>
    <property type="evidence" value="ECO:0007669"/>
    <property type="project" value="UniProtKB-SubCell"/>
</dbReference>
<keyword evidence="4 7" id="KW-0812">Transmembrane</keyword>
<dbReference type="Proteomes" id="UP000512167">
    <property type="component" value="Chromosome"/>
</dbReference>
<dbReference type="InterPro" id="IPR000620">
    <property type="entry name" value="EamA_dom"/>
</dbReference>